<protein>
    <recommendedName>
        <fullName evidence="4">HIT domain-containing protein</fullName>
    </recommendedName>
</protein>
<feature type="active site" description="Tele-AMP-histidine intermediate" evidence="1">
    <location>
        <position position="92"/>
    </location>
</feature>
<dbReference type="InterPro" id="IPR019808">
    <property type="entry name" value="Histidine_triad_CS"/>
</dbReference>
<gene>
    <name evidence="5" type="ORF">CTAYLR_003255</name>
</gene>
<name>A0AAD7UAC8_9STRA</name>
<evidence type="ECO:0000313" key="5">
    <source>
        <dbReference type="EMBL" id="KAJ8601247.1"/>
    </source>
</evidence>
<feature type="short sequence motif" description="Histidine triad motif" evidence="2 3">
    <location>
        <begin position="90"/>
        <end position="94"/>
    </location>
</feature>
<dbReference type="Proteomes" id="UP001230188">
    <property type="component" value="Unassembled WGS sequence"/>
</dbReference>
<dbReference type="PROSITE" id="PS51084">
    <property type="entry name" value="HIT_2"/>
    <property type="match status" value="1"/>
</dbReference>
<dbReference type="PROSITE" id="PS00892">
    <property type="entry name" value="HIT_1"/>
    <property type="match status" value="1"/>
</dbReference>
<dbReference type="InterPro" id="IPR036265">
    <property type="entry name" value="HIT-like_sf"/>
</dbReference>
<evidence type="ECO:0000259" key="4">
    <source>
        <dbReference type="PROSITE" id="PS51084"/>
    </source>
</evidence>
<dbReference type="Gene3D" id="3.30.428.10">
    <property type="entry name" value="HIT-like"/>
    <property type="match status" value="1"/>
</dbReference>
<dbReference type="EMBL" id="JAQMWT010000443">
    <property type="protein sequence ID" value="KAJ8601247.1"/>
    <property type="molecule type" value="Genomic_DNA"/>
</dbReference>
<dbReference type="SUPFAM" id="SSF54197">
    <property type="entry name" value="HIT-like"/>
    <property type="match status" value="1"/>
</dbReference>
<dbReference type="InterPro" id="IPR011146">
    <property type="entry name" value="HIT-like"/>
</dbReference>
<evidence type="ECO:0000256" key="3">
    <source>
        <dbReference type="PROSITE-ProRule" id="PRU00464"/>
    </source>
</evidence>
<proteinExistence type="predicted"/>
<dbReference type="PRINTS" id="PR00332">
    <property type="entry name" value="HISTRIAD"/>
</dbReference>
<evidence type="ECO:0000256" key="2">
    <source>
        <dbReference type="PIRSR" id="PIRSR601310-3"/>
    </source>
</evidence>
<evidence type="ECO:0000313" key="6">
    <source>
        <dbReference type="Proteomes" id="UP001230188"/>
    </source>
</evidence>
<dbReference type="GO" id="GO:0003824">
    <property type="term" value="F:catalytic activity"/>
    <property type="evidence" value="ECO:0007669"/>
    <property type="project" value="InterPro"/>
</dbReference>
<accession>A0AAD7UAC8</accession>
<dbReference type="Pfam" id="PF01230">
    <property type="entry name" value="HIT"/>
    <property type="match status" value="1"/>
</dbReference>
<feature type="domain" description="HIT" evidence="4">
    <location>
        <begin position="1"/>
        <end position="106"/>
    </location>
</feature>
<evidence type="ECO:0000256" key="1">
    <source>
        <dbReference type="PIRSR" id="PIRSR601310-1"/>
    </source>
</evidence>
<sequence>MAGRRPISLQEDEYALAFKDISPQAPIHYLLIPKDREGMTQLSKATEENKALLGHLMYVAGKIGRETPELAKGYRILINDGEFGGQTVYHLHIHIIGGKQLGWGPF</sequence>
<dbReference type="AlphaFoldDB" id="A0AAD7UAC8"/>
<organism evidence="5 6">
    <name type="scientific">Chrysophaeum taylorii</name>
    <dbReference type="NCBI Taxonomy" id="2483200"/>
    <lineage>
        <taxon>Eukaryota</taxon>
        <taxon>Sar</taxon>
        <taxon>Stramenopiles</taxon>
        <taxon>Ochrophyta</taxon>
        <taxon>Pelagophyceae</taxon>
        <taxon>Pelagomonadales</taxon>
        <taxon>Pelagomonadaceae</taxon>
        <taxon>Chrysophaeum</taxon>
    </lineage>
</organism>
<comment type="caution">
    <text evidence="5">The sequence shown here is derived from an EMBL/GenBank/DDBJ whole genome shotgun (WGS) entry which is preliminary data.</text>
</comment>
<keyword evidence="6" id="KW-1185">Reference proteome</keyword>
<reference evidence="5" key="1">
    <citation type="submission" date="2023-01" db="EMBL/GenBank/DDBJ databases">
        <title>Metagenome sequencing of chrysophaentin producing Chrysophaeum taylorii.</title>
        <authorList>
            <person name="Davison J."/>
            <person name="Bewley C."/>
        </authorList>
    </citation>
    <scope>NUCLEOTIDE SEQUENCE</scope>
    <source>
        <strain evidence="5">NIES-1699</strain>
    </source>
</reference>
<dbReference type="PANTHER" id="PTHR23089">
    <property type="entry name" value="HISTIDINE TRIAD HIT PROTEIN"/>
    <property type="match status" value="1"/>
</dbReference>
<dbReference type="InterPro" id="IPR001310">
    <property type="entry name" value="Histidine_triad_HIT"/>
</dbReference>